<evidence type="ECO:0000313" key="3">
    <source>
        <dbReference type="Proteomes" id="UP001596166"/>
    </source>
</evidence>
<protein>
    <submittedName>
        <fullName evidence="2">MarR family winged helix-turn-helix transcriptional regulator</fullName>
    </submittedName>
</protein>
<dbReference type="EMBL" id="JBHSLC010000007">
    <property type="protein sequence ID" value="MFC5354520.1"/>
    <property type="molecule type" value="Genomic_DNA"/>
</dbReference>
<dbReference type="PANTHER" id="PTHR33164:SF43">
    <property type="entry name" value="HTH-TYPE TRANSCRIPTIONAL REPRESSOR YETL"/>
    <property type="match status" value="1"/>
</dbReference>
<dbReference type="InterPro" id="IPR036388">
    <property type="entry name" value="WH-like_DNA-bd_sf"/>
</dbReference>
<dbReference type="PROSITE" id="PS50995">
    <property type="entry name" value="HTH_MARR_2"/>
    <property type="match status" value="1"/>
</dbReference>
<organism evidence="2 3">
    <name type="scientific">Azospirillum himalayense</name>
    <dbReference type="NCBI Taxonomy" id="654847"/>
    <lineage>
        <taxon>Bacteria</taxon>
        <taxon>Pseudomonadati</taxon>
        <taxon>Pseudomonadota</taxon>
        <taxon>Alphaproteobacteria</taxon>
        <taxon>Rhodospirillales</taxon>
        <taxon>Azospirillaceae</taxon>
        <taxon>Azospirillum</taxon>
    </lineage>
</organism>
<name>A0ABW0G0K8_9PROT</name>
<feature type="domain" description="HTH marR-type" evidence="1">
    <location>
        <begin position="10"/>
        <end position="150"/>
    </location>
</feature>
<dbReference type="PANTHER" id="PTHR33164">
    <property type="entry name" value="TRANSCRIPTIONAL REGULATOR, MARR FAMILY"/>
    <property type="match status" value="1"/>
</dbReference>
<proteinExistence type="predicted"/>
<dbReference type="SUPFAM" id="SSF46785">
    <property type="entry name" value="Winged helix' DNA-binding domain"/>
    <property type="match status" value="1"/>
</dbReference>
<dbReference type="InterPro" id="IPR039422">
    <property type="entry name" value="MarR/SlyA-like"/>
</dbReference>
<dbReference type="SMART" id="SM00347">
    <property type="entry name" value="HTH_MARR"/>
    <property type="match status" value="1"/>
</dbReference>
<dbReference type="Pfam" id="PF12802">
    <property type="entry name" value="MarR_2"/>
    <property type="match status" value="1"/>
</dbReference>
<reference evidence="3" key="1">
    <citation type="journal article" date="2019" name="Int. J. Syst. Evol. Microbiol.">
        <title>The Global Catalogue of Microorganisms (GCM) 10K type strain sequencing project: providing services to taxonomists for standard genome sequencing and annotation.</title>
        <authorList>
            <consortium name="The Broad Institute Genomics Platform"/>
            <consortium name="The Broad Institute Genome Sequencing Center for Infectious Disease"/>
            <person name="Wu L."/>
            <person name="Ma J."/>
        </authorList>
    </citation>
    <scope>NUCLEOTIDE SEQUENCE [LARGE SCALE GENOMIC DNA]</scope>
    <source>
        <strain evidence="3">CCUG 58760</strain>
    </source>
</reference>
<sequence length="158" mass="17588">MTELPRKVQAEEMASKLSMAGLATVVENTSRLLHASAHSEGLYPAQWVALRYFAEASEAQCTASALARYQDLAIASVARTVVTLVDKGLLNKLPNPRDARADLLELTEKGREMLKRDPRLVLERALAEMPDEDIEAYARTATKLLRRLLELRQENVGD</sequence>
<dbReference type="Gene3D" id="1.10.10.10">
    <property type="entry name" value="Winged helix-like DNA-binding domain superfamily/Winged helix DNA-binding domain"/>
    <property type="match status" value="1"/>
</dbReference>
<accession>A0ABW0G0K8</accession>
<dbReference type="InterPro" id="IPR036390">
    <property type="entry name" value="WH_DNA-bd_sf"/>
</dbReference>
<dbReference type="InterPro" id="IPR000835">
    <property type="entry name" value="HTH_MarR-typ"/>
</dbReference>
<comment type="caution">
    <text evidence="2">The sequence shown here is derived from an EMBL/GenBank/DDBJ whole genome shotgun (WGS) entry which is preliminary data.</text>
</comment>
<dbReference type="Proteomes" id="UP001596166">
    <property type="component" value="Unassembled WGS sequence"/>
</dbReference>
<evidence type="ECO:0000259" key="1">
    <source>
        <dbReference type="PROSITE" id="PS50995"/>
    </source>
</evidence>
<evidence type="ECO:0000313" key="2">
    <source>
        <dbReference type="EMBL" id="MFC5354520.1"/>
    </source>
</evidence>
<gene>
    <name evidence="2" type="ORF">ACFPMG_05820</name>
</gene>
<keyword evidence="3" id="KW-1185">Reference proteome</keyword>
<dbReference type="RefSeq" id="WP_376994272.1">
    <property type="nucleotide sequence ID" value="NZ_JBHSLC010000007.1"/>
</dbReference>